<keyword evidence="1" id="KW-0812">Transmembrane</keyword>
<reference evidence="2" key="1">
    <citation type="submission" date="2023-06" db="EMBL/GenBank/DDBJ databases">
        <title>Identification of two novel mycobacterium reveal diversities and complexities of Mycobacterium gordonae clade.</title>
        <authorList>
            <person name="Matsumoto Y."/>
            <person name="Nakamura S."/>
            <person name="Motooka D."/>
            <person name="Fukushima K."/>
        </authorList>
    </citation>
    <scope>NUCLEOTIDE SEQUENCE</scope>
    <source>
        <strain evidence="2">TY812</strain>
    </source>
</reference>
<organism evidence="2 3">
    <name type="scientific">Mycobacterium paragordonae</name>
    <dbReference type="NCBI Taxonomy" id="1389713"/>
    <lineage>
        <taxon>Bacteria</taxon>
        <taxon>Bacillati</taxon>
        <taxon>Actinomycetota</taxon>
        <taxon>Actinomycetes</taxon>
        <taxon>Mycobacteriales</taxon>
        <taxon>Mycobacteriaceae</taxon>
        <taxon>Mycobacterium</taxon>
    </lineage>
</organism>
<accession>A0AAJ1S2C5</accession>
<sequence length="267" mass="28858">MKVGAAGGGAVDDRRLVEQAVALVLSETPPGWTRLNIAFDAASSEVTAVADGGAVPLPVPPQAVEALSEYHRQAVSSGSSWRRLSIDCGVDGTLSMRKDVDSLVISSRWPQRVLAVITLACLVAAAVVFAVGWRRSEPPRLGVLAVPPPARAKAAFAVLEDWYAAEDHGDAARMRDLACAHPTQSLVDWINTIAYYGQDQGLIFPDALTQFRDDGATVWVKVAVRIRPIDDRMKREVEEAQSRGGFFFETVTFADEGGRLKVCDGRR</sequence>
<feature type="transmembrane region" description="Helical" evidence="1">
    <location>
        <begin position="113"/>
        <end position="133"/>
    </location>
</feature>
<protein>
    <submittedName>
        <fullName evidence="2">Uncharacterized protein</fullName>
    </submittedName>
</protein>
<gene>
    <name evidence="2" type="ORF">QXL92_02205</name>
</gene>
<dbReference type="Proteomes" id="UP001229081">
    <property type="component" value="Unassembled WGS sequence"/>
</dbReference>
<dbReference type="RefSeq" id="WP_156770633.1">
    <property type="nucleotide sequence ID" value="NZ_JAUFSA010000001.1"/>
</dbReference>
<evidence type="ECO:0000313" key="2">
    <source>
        <dbReference type="EMBL" id="MDP7733569.1"/>
    </source>
</evidence>
<evidence type="ECO:0000256" key="1">
    <source>
        <dbReference type="SAM" id="Phobius"/>
    </source>
</evidence>
<dbReference type="EMBL" id="JAUFSA010000001">
    <property type="protein sequence ID" value="MDP7733569.1"/>
    <property type="molecule type" value="Genomic_DNA"/>
</dbReference>
<comment type="caution">
    <text evidence="2">The sequence shown here is derived from an EMBL/GenBank/DDBJ whole genome shotgun (WGS) entry which is preliminary data.</text>
</comment>
<keyword evidence="1" id="KW-1133">Transmembrane helix</keyword>
<dbReference type="AlphaFoldDB" id="A0AAJ1S2C5"/>
<proteinExistence type="predicted"/>
<keyword evidence="1" id="KW-0472">Membrane</keyword>
<evidence type="ECO:0000313" key="3">
    <source>
        <dbReference type="Proteomes" id="UP001229081"/>
    </source>
</evidence>
<name>A0AAJ1S2C5_9MYCO</name>